<dbReference type="Proteomes" id="UP000504640">
    <property type="component" value="Unplaced"/>
</dbReference>
<evidence type="ECO:0000313" key="2">
    <source>
        <dbReference type="Proteomes" id="UP000504640"/>
    </source>
</evidence>
<feature type="region of interest" description="Disordered" evidence="1">
    <location>
        <begin position="1"/>
        <end position="47"/>
    </location>
</feature>
<accession>A0A6J3HFY0</accession>
<feature type="region of interest" description="Disordered" evidence="1">
    <location>
        <begin position="61"/>
        <end position="84"/>
    </location>
</feature>
<proteinExistence type="predicted"/>
<gene>
    <name evidence="3" type="primary">LOC116547097</name>
</gene>
<organism evidence="2 3">
    <name type="scientific">Sapajus apella</name>
    <name type="common">Brown-capped capuchin</name>
    <name type="synonym">Cebus apella</name>
    <dbReference type="NCBI Taxonomy" id="9515"/>
    <lineage>
        <taxon>Eukaryota</taxon>
        <taxon>Metazoa</taxon>
        <taxon>Chordata</taxon>
        <taxon>Craniata</taxon>
        <taxon>Vertebrata</taxon>
        <taxon>Euteleostomi</taxon>
        <taxon>Mammalia</taxon>
        <taxon>Eutheria</taxon>
        <taxon>Euarchontoglires</taxon>
        <taxon>Primates</taxon>
        <taxon>Haplorrhini</taxon>
        <taxon>Platyrrhini</taxon>
        <taxon>Cebidae</taxon>
        <taxon>Cebinae</taxon>
        <taxon>Sapajus</taxon>
    </lineage>
</organism>
<dbReference type="RefSeq" id="XP_032129046.1">
    <property type="nucleotide sequence ID" value="XM_032273155.1"/>
</dbReference>
<reference evidence="3" key="1">
    <citation type="submission" date="2025-08" db="UniProtKB">
        <authorList>
            <consortium name="RefSeq"/>
        </authorList>
    </citation>
    <scope>IDENTIFICATION</scope>
    <source>
        <tissue evidence="3">Blood</tissue>
    </source>
</reference>
<name>A0A6J3HFY0_SAPAP</name>
<evidence type="ECO:0000313" key="3">
    <source>
        <dbReference type="RefSeq" id="XP_032129046.1"/>
    </source>
</evidence>
<dbReference type="GeneID" id="116547097"/>
<evidence type="ECO:0000256" key="1">
    <source>
        <dbReference type="SAM" id="MobiDB-lite"/>
    </source>
</evidence>
<dbReference type="AlphaFoldDB" id="A0A6J3HFY0"/>
<protein>
    <submittedName>
        <fullName evidence="3">Supervillin-like</fullName>
    </submittedName>
</protein>
<sequence>MSLFSFPAAEFGEPASEQTGAAAGKTVAQPAAPASWKPQDSPEQPQERLCRNPCAMFAAGEIKTPTGEGLSDSPSKTMSIKERK</sequence>
<keyword evidence="2" id="KW-1185">Reference proteome</keyword>